<feature type="binding site" evidence="10">
    <location>
        <position position="85"/>
    </location>
    <ligand>
        <name>[2Fe-2S] cluster</name>
        <dbReference type="ChEBI" id="CHEBI:190135"/>
    </ligand>
</feature>
<evidence type="ECO:0000256" key="5">
    <source>
        <dbReference type="ARBA" id="ARBA00023004"/>
    </source>
</evidence>
<comment type="caution">
    <text evidence="11">The sequence shown here is derived from an EMBL/GenBank/DDBJ whole genome shotgun (WGS) entry which is preliminary data.</text>
</comment>
<dbReference type="GO" id="GO:0003954">
    <property type="term" value="F:NADH dehydrogenase activity"/>
    <property type="evidence" value="ECO:0007669"/>
    <property type="project" value="TreeGrafter"/>
</dbReference>
<dbReference type="PANTHER" id="PTHR10371:SF3">
    <property type="entry name" value="NADH DEHYDROGENASE [UBIQUINONE] FLAVOPROTEIN 2, MITOCHONDRIAL"/>
    <property type="match status" value="1"/>
</dbReference>
<dbReference type="InterPro" id="IPR042128">
    <property type="entry name" value="NuoE_dom"/>
</dbReference>
<evidence type="ECO:0000256" key="1">
    <source>
        <dbReference type="ARBA" id="ARBA00010643"/>
    </source>
</evidence>
<dbReference type="NCBIfam" id="NF005722">
    <property type="entry name" value="PRK07539.1-2"/>
    <property type="match status" value="1"/>
</dbReference>
<feature type="binding site" evidence="10">
    <location>
        <position position="125"/>
    </location>
    <ligand>
        <name>[2Fe-2S] cluster</name>
        <dbReference type="ChEBI" id="CHEBI:190135"/>
    </ligand>
</feature>
<dbReference type="RefSeq" id="WP_105059764.1">
    <property type="nucleotide sequence ID" value="NZ_MSCJ01000001.1"/>
</dbReference>
<accession>A0A2S7VWB4</accession>
<comment type="cofactor">
    <cofactor evidence="10">
        <name>[2Fe-2S] cluster</name>
        <dbReference type="ChEBI" id="CHEBI:190135"/>
    </cofactor>
    <text evidence="10">Binds 1 [2Fe-2S] cluster.</text>
</comment>
<dbReference type="PANTHER" id="PTHR10371">
    <property type="entry name" value="NADH DEHYDROGENASE UBIQUINONE FLAVOPROTEIN 2, MITOCHONDRIAL"/>
    <property type="match status" value="1"/>
</dbReference>
<name>A0A2S7VWB4_PHOAN</name>
<dbReference type="PROSITE" id="PS01099">
    <property type="entry name" value="COMPLEX1_24K"/>
    <property type="match status" value="1"/>
</dbReference>
<evidence type="ECO:0000313" key="12">
    <source>
        <dbReference type="Proteomes" id="UP000238730"/>
    </source>
</evidence>
<evidence type="ECO:0000256" key="6">
    <source>
        <dbReference type="ARBA" id="ARBA00023014"/>
    </source>
</evidence>
<protein>
    <recommendedName>
        <fullName evidence="2">NADH-quinone oxidoreductase subunit E</fullName>
    </recommendedName>
    <alternativeName>
        <fullName evidence="7">NADH dehydrogenase I subunit E</fullName>
    </alternativeName>
    <alternativeName>
        <fullName evidence="8">NDH-1 subunit E</fullName>
    </alternativeName>
</protein>
<dbReference type="PIRSF" id="PIRSF000216">
    <property type="entry name" value="NADH_DH_24kDa"/>
    <property type="match status" value="1"/>
</dbReference>
<dbReference type="Pfam" id="PF01257">
    <property type="entry name" value="2Fe-2S_thioredx"/>
    <property type="match status" value="1"/>
</dbReference>
<dbReference type="InterPro" id="IPR036249">
    <property type="entry name" value="Thioredoxin-like_sf"/>
</dbReference>
<dbReference type="SUPFAM" id="SSF52833">
    <property type="entry name" value="Thioredoxin-like"/>
    <property type="match status" value="1"/>
</dbReference>
<evidence type="ECO:0000313" key="11">
    <source>
        <dbReference type="EMBL" id="PQJ66379.1"/>
    </source>
</evidence>
<evidence type="ECO:0000256" key="10">
    <source>
        <dbReference type="PIRSR" id="PIRSR000216-1"/>
    </source>
</evidence>
<dbReference type="Gene3D" id="3.40.30.10">
    <property type="entry name" value="Glutaredoxin"/>
    <property type="match status" value="1"/>
</dbReference>
<comment type="cofactor">
    <cofactor evidence="9">
        <name>[2Fe-2S] cluster</name>
        <dbReference type="ChEBI" id="CHEBI:190135"/>
    </cofactor>
</comment>
<dbReference type="InterPro" id="IPR041921">
    <property type="entry name" value="NuoE_N"/>
</dbReference>
<evidence type="ECO:0000256" key="4">
    <source>
        <dbReference type="ARBA" id="ARBA00022723"/>
    </source>
</evidence>
<dbReference type="OrthoDB" id="9807941at2"/>
<evidence type="ECO:0000256" key="8">
    <source>
        <dbReference type="ARBA" id="ARBA00032788"/>
    </source>
</evidence>
<gene>
    <name evidence="11" type="ORF">BTO08_02550</name>
</gene>
<dbReference type="Gene3D" id="1.10.10.1590">
    <property type="entry name" value="NADH-quinone oxidoreductase subunit E"/>
    <property type="match status" value="1"/>
</dbReference>
<feature type="binding site" evidence="10">
    <location>
        <position position="80"/>
    </location>
    <ligand>
        <name>[2Fe-2S] cluster</name>
        <dbReference type="ChEBI" id="CHEBI:190135"/>
    </ligand>
</feature>
<evidence type="ECO:0000256" key="2">
    <source>
        <dbReference type="ARBA" id="ARBA00019898"/>
    </source>
</evidence>
<dbReference type="AlphaFoldDB" id="A0A2S7VWB4"/>
<dbReference type="GO" id="GO:0051537">
    <property type="term" value="F:2 iron, 2 sulfur cluster binding"/>
    <property type="evidence" value="ECO:0007669"/>
    <property type="project" value="UniProtKB-KW"/>
</dbReference>
<dbReference type="GO" id="GO:0046872">
    <property type="term" value="F:metal ion binding"/>
    <property type="evidence" value="ECO:0007669"/>
    <property type="project" value="UniProtKB-KW"/>
</dbReference>
<evidence type="ECO:0000256" key="9">
    <source>
        <dbReference type="ARBA" id="ARBA00034078"/>
    </source>
</evidence>
<feature type="binding site" evidence="10">
    <location>
        <position position="121"/>
    </location>
    <ligand>
        <name>[2Fe-2S] cluster</name>
        <dbReference type="ChEBI" id="CHEBI:190135"/>
    </ligand>
</feature>
<evidence type="ECO:0000256" key="3">
    <source>
        <dbReference type="ARBA" id="ARBA00022714"/>
    </source>
</evidence>
<dbReference type="Proteomes" id="UP000238730">
    <property type="component" value="Unassembled WGS sequence"/>
</dbReference>
<sequence>MLTDQERAHLEEHIAHYPEKRAGAIYCLYFMQDKYGYITKPSLNLVSELTDLSTTQLDELITFYTLLRRRPVGRNIMRVCDSISCHTRGAKKVLEAAENATGKALGEIANDGSVTVLPSICLGLCDRAPAALINDDRVEGELTPERMRMILTELAEEEIKLSEKPDYQNIISMLTPQDAPAKTNEEVM</sequence>
<keyword evidence="6 10" id="KW-0411">Iron-sulfur</keyword>
<dbReference type="CDD" id="cd03064">
    <property type="entry name" value="TRX_Fd_NuoE"/>
    <property type="match status" value="1"/>
</dbReference>
<dbReference type="EMBL" id="MSCJ01000001">
    <property type="protein sequence ID" value="PQJ66379.1"/>
    <property type="molecule type" value="Genomic_DNA"/>
</dbReference>
<evidence type="ECO:0000256" key="7">
    <source>
        <dbReference type="ARBA" id="ARBA00031580"/>
    </source>
</evidence>
<keyword evidence="4 10" id="KW-0479">Metal-binding</keyword>
<organism evidence="11 12">
    <name type="scientific">Photobacterium angustum</name>
    <dbReference type="NCBI Taxonomy" id="661"/>
    <lineage>
        <taxon>Bacteria</taxon>
        <taxon>Pseudomonadati</taxon>
        <taxon>Pseudomonadota</taxon>
        <taxon>Gammaproteobacteria</taxon>
        <taxon>Vibrionales</taxon>
        <taxon>Vibrionaceae</taxon>
        <taxon>Photobacterium</taxon>
    </lineage>
</organism>
<keyword evidence="5 10" id="KW-0408">Iron</keyword>
<keyword evidence="3 10" id="KW-0001">2Fe-2S</keyword>
<comment type="similarity">
    <text evidence="1">Belongs to the complex I 24 kDa subunit family.</text>
</comment>
<reference evidence="11 12" key="1">
    <citation type="submission" date="2016-12" db="EMBL/GenBank/DDBJ databases">
        <title>Diversity of luminous bacteria.</title>
        <authorList>
            <person name="Yoshizawa S."/>
            <person name="Kogure K."/>
        </authorList>
    </citation>
    <scope>NUCLEOTIDE SEQUENCE [LARGE SCALE GENOMIC DNA]</scope>
    <source>
        <strain evidence="11 12">LC1-200</strain>
    </source>
</reference>
<proteinExistence type="inferred from homology"/>
<dbReference type="InterPro" id="IPR002023">
    <property type="entry name" value="NuoE-like"/>
</dbReference>